<sequence length="111" mass="12450">MLEGQSLSINFSPPSRQLVQSPRFPRGSASSDEVRSNKLRDRRAKVYYISTNGRGEREYTRTVRIAYATLPAVELHASAHHLTHPAAACGPLARRRTPRVLASPHTSDRRM</sequence>
<dbReference type="Proteomes" id="UP000887569">
    <property type="component" value="Unplaced"/>
</dbReference>
<reference evidence="3" key="1">
    <citation type="submission" date="2022-11" db="UniProtKB">
        <authorList>
            <consortium name="WormBaseParasite"/>
        </authorList>
    </citation>
    <scope>IDENTIFICATION</scope>
</reference>
<protein>
    <submittedName>
        <fullName evidence="3">Uncharacterized protein</fullName>
    </submittedName>
</protein>
<dbReference type="AlphaFoldDB" id="A0A915AUT0"/>
<dbReference type="WBParaSite" id="PgR017X_g042_t01">
    <property type="protein sequence ID" value="PgR017X_g042_t01"/>
    <property type="gene ID" value="PgR017X_g042"/>
</dbReference>
<organism evidence="2 3">
    <name type="scientific">Parascaris univalens</name>
    <name type="common">Nematode worm</name>
    <dbReference type="NCBI Taxonomy" id="6257"/>
    <lineage>
        <taxon>Eukaryota</taxon>
        <taxon>Metazoa</taxon>
        <taxon>Ecdysozoa</taxon>
        <taxon>Nematoda</taxon>
        <taxon>Chromadorea</taxon>
        <taxon>Rhabditida</taxon>
        <taxon>Spirurina</taxon>
        <taxon>Ascaridomorpha</taxon>
        <taxon>Ascaridoidea</taxon>
        <taxon>Ascarididae</taxon>
        <taxon>Parascaris</taxon>
    </lineage>
</organism>
<accession>A0A915AUT0</accession>
<feature type="region of interest" description="Disordered" evidence="1">
    <location>
        <begin position="1"/>
        <end position="37"/>
    </location>
</feature>
<feature type="region of interest" description="Disordered" evidence="1">
    <location>
        <begin position="86"/>
        <end position="111"/>
    </location>
</feature>
<proteinExistence type="predicted"/>
<evidence type="ECO:0000313" key="3">
    <source>
        <dbReference type="WBParaSite" id="PgR017X_g042_t01"/>
    </source>
</evidence>
<feature type="compositionally biased region" description="Polar residues" evidence="1">
    <location>
        <begin position="1"/>
        <end position="20"/>
    </location>
</feature>
<evidence type="ECO:0000256" key="1">
    <source>
        <dbReference type="SAM" id="MobiDB-lite"/>
    </source>
</evidence>
<evidence type="ECO:0000313" key="2">
    <source>
        <dbReference type="Proteomes" id="UP000887569"/>
    </source>
</evidence>
<keyword evidence="2" id="KW-1185">Reference proteome</keyword>
<name>A0A915AUT0_PARUN</name>